<dbReference type="PIRSF" id="PIRSF000676">
    <property type="entry name" value="Homoser_kin"/>
    <property type="match status" value="1"/>
</dbReference>
<dbReference type="HAMAP" id="MF_00384">
    <property type="entry name" value="Homoser_kinase"/>
    <property type="match status" value="1"/>
</dbReference>
<dbReference type="Pfam" id="PF08544">
    <property type="entry name" value="GHMP_kinases_C"/>
    <property type="match status" value="1"/>
</dbReference>
<evidence type="ECO:0000256" key="2">
    <source>
        <dbReference type="ARBA" id="ARBA00022679"/>
    </source>
</evidence>
<evidence type="ECO:0000313" key="11">
    <source>
        <dbReference type="EMBL" id="SFK08892.1"/>
    </source>
</evidence>
<keyword evidence="3 7" id="KW-0791">Threonine biosynthesis</keyword>
<dbReference type="PANTHER" id="PTHR20861">
    <property type="entry name" value="HOMOSERINE/4-DIPHOSPHOCYTIDYL-2-C-METHYL-D-ERYTHRITOL KINASE"/>
    <property type="match status" value="1"/>
</dbReference>
<feature type="binding site" evidence="7">
    <location>
        <begin position="89"/>
        <end position="99"/>
    </location>
    <ligand>
        <name>ATP</name>
        <dbReference type="ChEBI" id="CHEBI:30616"/>
    </ligand>
</feature>
<keyword evidence="5 7" id="KW-0418">Kinase</keyword>
<dbReference type="InterPro" id="IPR020568">
    <property type="entry name" value="Ribosomal_Su5_D2-typ_SF"/>
</dbReference>
<evidence type="ECO:0000256" key="7">
    <source>
        <dbReference type="HAMAP-Rule" id="MF_00384"/>
    </source>
</evidence>
<dbReference type="InterPro" id="IPR036554">
    <property type="entry name" value="GHMP_kinase_C_sf"/>
</dbReference>
<comment type="function">
    <text evidence="7">Catalyzes the ATP-dependent phosphorylation of L-homoserine to L-homoserine phosphate.</text>
</comment>
<dbReference type="RefSeq" id="WP_092269517.1">
    <property type="nucleotide sequence ID" value="NZ_BJOE01000017.1"/>
</dbReference>
<keyword evidence="4 7" id="KW-0547">Nucleotide-binding</keyword>
<dbReference type="UniPathway" id="UPA00050">
    <property type="reaction ID" value="UER00064"/>
</dbReference>
<sequence>MNGNLVKVTIPASTANLGPGFDALGLAFQLYSVVEMKLSEKTTIEIVGKELQGAPTDKSNLLYQVACTLFEKAGLPTPELAIRASSDAPLTRGLGSSASAIVGALVAANHLAGEPFTREELFQFATEMEGHPDNAGASMFGGIIVATMPENAGSPIPYIRIAPPAGLQALVVIPKFPLSTEKARNVLPQVYSKQDVVYNVGHSSLLTAALAQGRLDLLGQAMGDRLHQPYRAELVPGLKDILDGATAHGALGAALSGAGPTILCFFSTDEQREKLQGFVDSVMNSHDIPYRVMILQPDEHGVQVEIHQT</sequence>
<dbReference type="GO" id="GO:0004413">
    <property type="term" value="F:homoserine kinase activity"/>
    <property type="evidence" value="ECO:0007669"/>
    <property type="project" value="UniProtKB-UniRule"/>
</dbReference>
<dbReference type="GO" id="GO:0005524">
    <property type="term" value="F:ATP binding"/>
    <property type="evidence" value="ECO:0007669"/>
    <property type="project" value="UniProtKB-UniRule"/>
</dbReference>
<dbReference type="InterPro" id="IPR013750">
    <property type="entry name" value="GHMP_kinase_C_dom"/>
</dbReference>
<dbReference type="InterPro" id="IPR006204">
    <property type="entry name" value="GHMP_kinase_N_dom"/>
</dbReference>
<comment type="pathway">
    <text evidence="7">Amino-acid biosynthesis; L-threonine biosynthesis; L-threonine from L-aspartate: step 4/5.</text>
</comment>
<evidence type="ECO:0000256" key="3">
    <source>
        <dbReference type="ARBA" id="ARBA00022697"/>
    </source>
</evidence>
<dbReference type="PANTHER" id="PTHR20861:SF1">
    <property type="entry name" value="HOMOSERINE KINASE"/>
    <property type="match status" value="1"/>
</dbReference>
<feature type="domain" description="GHMP kinase C-terminal" evidence="10">
    <location>
        <begin position="208"/>
        <end position="282"/>
    </location>
</feature>
<comment type="similarity">
    <text evidence="7">Belongs to the GHMP kinase family. Homoserine kinase subfamily.</text>
</comment>
<keyword evidence="12" id="KW-1185">Reference proteome</keyword>
<name>A0A1I3WN37_9BACL</name>
<evidence type="ECO:0000259" key="10">
    <source>
        <dbReference type="Pfam" id="PF08544"/>
    </source>
</evidence>
<dbReference type="AlphaFoldDB" id="A0A1I3WN37"/>
<dbReference type="SUPFAM" id="SSF54211">
    <property type="entry name" value="Ribosomal protein S5 domain 2-like"/>
    <property type="match status" value="1"/>
</dbReference>
<evidence type="ECO:0000256" key="8">
    <source>
        <dbReference type="NCBIfam" id="TIGR00191"/>
    </source>
</evidence>
<dbReference type="NCBIfam" id="TIGR00191">
    <property type="entry name" value="thrB"/>
    <property type="match status" value="1"/>
</dbReference>
<dbReference type="GO" id="GO:0005737">
    <property type="term" value="C:cytoplasm"/>
    <property type="evidence" value="ECO:0007669"/>
    <property type="project" value="UniProtKB-SubCell"/>
</dbReference>
<evidence type="ECO:0000259" key="9">
    <source>
        <dbReference type="Pfam" id="PF00288"/>
    </source>
</evidence>
<keyword evidence="6 7" id="KW-0067">ATP-binding</keyword>
<proteinExistence type="inferred from homology"/>
<dbReference type="SUPFAM" id="SSF55060">
    <property type="entry name" value="GHMP Kinase, C-terminal domain"/>
    <property type="match status" value="1"/>
</dbReference>
<dbReference type="EC" id="2.7.1.39" evidence="7 8"/>
<comment type="subcellular location">
    <subcellularLocation>
        <location evidence="7">Cytoplasm</location>
    </subcellularLocation>
</comment>
<dbReference type="InterPro" id="IPR000870">
    <property type="entry name" value="Homoserine_kinase"/>
</dbReference>
<dbReference type="STRING" id="1884381.SAMN05518846_108229"/>
<dbReference type="InterPro" id="IPR014721">
    <property type="entry name" value="Ribsml_uS5_D2-typ_fold_subgr"/>
</dbReference>
<evidence type="ECO:0000256" key="4">
    <source>
        <dbReference type="ARBA" id="ARBA00022741"/>
    </source>
</evidence>
<dbReference type="Proteomes" id="UP000198915">
    <property type="component" value="Unassembled WGS sequence"/>
</dbReference>
<dbReference type="Pfam" id="PF00288">
    <property type="entry name" value="GHMP_kinases_N"/>
    <property type="match status" value="1"/>
</dbReference>
<keyword evidence="2 7" id="KW-0808">Transferase</keyword>
<keyword evidence="1 7" id="KW-0028">Amino-acid biosynthesis</keyword>
<evidence type="ECO:0000313" key="12">
    <source>
        <dbReference type="Proteomes" id="UP000198915"/>
    </source>
</evidence>
<dbReference type="Gene3D" id="3.30.70.890">
    <property type="entry name" value="GHMP kinase, C-terminal domain"/>
    <property type="match status" value="1"/>
</dbReference>
<organism evidence="11 12">
    <name type="scientific">Brevibacillus centrosporus</name>
    <dbReference type="NCBI Taxonomy" id="54910"/>
    <lineage>
        <taxon>Bacteria</taxon>
        <taxon>Bacillati</taxon>
        <taxon>Bacillota</taxon>
        <taxon>Bacilli</taxon>
        <taxon>Bacillales</taxon>
        <taxon>Paenibacillaceae</taxon>
        <taxon>Brevibacillus</taxon>
    </lineage>
</organism>
<reference evidence="12" key="1">
    <citation type="submission" date="2016-10" db="EMBL/GenBank/DDBJ databases">
        <authorList>
            <person name="Varghese N."/>
            <person name="Submissions S."/>
        </authorList>
    </citation>
    <scope>NUCLEOTIDE SEQUENCE [LARGE SCALE GENOMIC DNA]</scope>
    <source>
        <strain evidence="12">OK042</strain>
    </source>
</reference>
<evidence type="ECO:0000256" key="5">
    <source>
        <dbReference type="ARBA" id="ARBA00022777"/>
    </source>
</evidence>
<dbReference type="NCBIfam" id="NF002288">
    <property type="entry name" value="PRK01212.1-4"/>
    <property type="match status" value="1"/>
</dbReference>
<accession>A0A1I3WN37</accession>
<evidence type="ECO:0000256" key="1">
    <source>
        <dbReference type="ARBA" id="ARBA00022605"/>
    </source>
</evidence>
<dbReference type="Gene3D" id="3.30.230.10">
    <property type="match status" value="1"/>
</dbReference>
<dbReference type="PRINTS" id="PR00958">
    <property type="entry name" value="HOMSERKINASE"/>
</dbReference>
<gene>
    <name evidence="7" type="primary">thrB</name>
    <name evidence="11" type="ORF">SAMN05518846_108229</name>
</gene>
<comment type="catalytic activity">
    <reaction evidence="7">
        <text>L-homoserine + ATP = O-phospho-L-homoserine + ADP + H(+)</text>
        <dbReference type="Rhea" id="RHEA:13985"/>
        <dbReference type="ChEBI" id="CHEBI:15378"/>
        <dbReference type="ChEBI" id="CHEBI:30616"/>
        <dbReference type="ChEBI" id="CHEBI:57476"/>
        <dbReference type="ChEBI" id="CHEBI:57590"/>
        <dbReference type="ChEBI" id="CHEBI:456216"/>
        <dbReference type="EC" id="2.7.1.39"/>
    </reaction>
</comment>
<keyword evidence="7" id="KW-0963">Cytoplasm</keyword>
<evidence type="ECO:0000256" key="6">
    <source>
        <dbReference type="ARBA" id="ARBA00022840"/>
    </source>
</evidence>
<feature type="domain" description="GHMP kinase N-terminal" evidence="9">
    <location>
        <begin position="60"/>
        <end position="142"/>
    </location>
</feature>
<dbReference type="EMBL" id="FORT01000008">
    <property type="protein sequence ID" value="SFK08892.1"/>
    <property type="molecule type" value="Genomic_DNA"/>
</dbReference>
<dbReference type="GO" id="GO:0009088">
    <property type="term" value="P:threonine biosynthetic process"/>
    <property type="evidence" value="ECO:0007669"/>
    <property type="project" value="UniProtKB-UniRule"/>
</dbReference>
<protein>
    <recommendedName>
        <fullName evidence="7 8">Homoserine kinase</fullName>
        <shortName evidence="7">HK</shortName>
        <shortName evidence="7">HSK</shortName>
        <ecNumber evidence="7 8">2.7.1.39</ecNumber>
    </recommendedName>
</protein>